<dbReference type="AlphaFoldDB" id="X0TLA2"/>
<comment type="caution">
    <text evidence="2">The sequence shown here is derived from an EMBL/GenBank/DDBJ whole genome shotgun (WGS) entry which is preliminary data.</text>
</comment>
<evidence type="ECO:0000313" key="2">
    <source>
        <dbReference type="EMBL" id="GAF93999.1"/>
    </source>
</evidence>
<gene>
    <name evidence="2" type="ORF">S01H1_23025</name>
</gene>
<name>X0TLA2_9ZZZZ</name>
<feature type="non-terminal residue" evidence="2">
    <location>
        <position position="100"/>
    </location>
</feature>
<organism evidence="2">
    <name type="scientific">marine sediment metagenome</name>
    <dbReference type="NCBI Taxonomy" id="412755"/>
    <lineage>
        <taxon>unclassified sequences</taxon>
        <taxon>metagenomes</taxon>
        <taxon>ecological metagenomes</taxon>
    </lineage>
</organism>
<evidence type="ECO:0008006" key="3">
    <source>
        <dbReference type="Google" id="ProtNLM"/>
    </source>
</evidence>
<dbReference type="Pfam" id="PF07784">
    <property type="entry name" value="DUF1622"/>
    <property type="match status" value="1"/>
</dbReference>
<protein>
    <recommendedName>
        <fullName evidence="3">DUF1622 domain-containing protein</fullName>
    </recommendedName>
</protein>
<keyword evidence="1" id="KW-1133">Transmembrane helix</keyword>
<sequence>MLEQILTYLEYAGATISLFAVAVIVVGFALALGRFLIQFRESKPEVNFKRFKIELGKSLTLGLEILVLADVIETITVTPTYQSLAVLAFLVVVRTIVSWT</sequence>
<dbReference type="PANTHER" id="PTHR38468:SF1">
    <property type="entry name" value="SLL0939 PROTEIN"/>
    <property type="match status" value="1"/>
</dbReference>
<feature type="transmembrane region" description="Helical" evidence="1">
    <location>
        <begin position="12"/>
        <end position="37"/>
    </location>
</feature>
<keyword evidence="1" id="KW-0812">Transmembrane</keyword>
<keyword evidence="1" id="KW-0472">Membrane</keyword>
<evidence type="ECO:0000256" key="1">
    <source>
        <dbReference type="SAM" id="Phobius"/>
    </source>
</evidence>
<proteinExistence type="predicted"/>
<reference evidence="2" key="1">
    <citation type="journal article" date="2014" name="Front. Microbiol.">
        <title>High frequency of phylogenetically diverse reductive dehalogenase-homologous genes in deep subseafloor sedimentary metagenomes.</title>
        <authorList>
            <person name="Kawai M."/>
            <person name="Futagami T."/>
            <person name="Toyoda A."/>
            <person name="Takaki Y."/>
            <person name="Nishi S."/>
            <person name="Hori S."/>
            <person name="Arai W."/>
            <person name="Tsubouchi T."/>
            <person name="Morono Y."/>
            <person name="Uchiyama I."/>
            <person name="Ito T."/>
            <person name="Fujiyama A."/>
            <person name="Inagaki F."/>
            <person name="Takami H."/>
        </authorList>
    </citation>
    <scope>NUCLEOTIDE SEQUENCE</scope>
    <source>
        <strain evidence="2">Expedition CK06-06</strain>
    </source>
</reference>
<dbReference type="PANTHER" id="PTHR38468">
    <property type="entry name" value="SLL0939 PROTEIN"/>
    <property type="match status" value="1"/>
</dbReference>
<dbReference type="EMBL" id="BARS01013159">
    <property type="protein sequence ID" value="GAF93999.1"/>
    <property type="molecule type" value="Genomic_DNA"/>
</dbReference>
<dbReference type="InterPro" id="IPR012427">
    <property type="entry name" value="DUF1622"/>
</dbReference>
<accession>X0TLA2</accession>